<dbReference type="InterPro" id="IPR027266">
    <property type="entry name" value="TrmE/GcvT-like"/>
</dbReference>
<dbReference type="AlphaFoldDB" id="C1E2E2"/>
<protein>
    <recommendedName>
        <fullName evidence="3">Aminomethyltransferase folate-binding domain-containing protein</fullName>
    </recommendedName>
</protein>
<organism evidence="1 2">
    <name type="scientific">Micromonas commoda (strain RCC299 / NOUM17 / CCMP2709)</name>
    <name type="common">Picoplanktonic green alga</name>
    <dbReference type="NCBI Taxonomy" id="296587"/>
    <lineage>
        <taxon>Eukaryota</taxon>
        <taxon>Viridiplantae</taxon>
        <taxon>Chlorophyta</taxon>
        <taxon>Mamiellophyceae</taxon>
        <taxon>Mamiellales</taxon>
        <taxon>Mamiellaceae</taxon>
        <taxon>Micromonas</taxon>
    </lineage>
</organism>
<accession>C1E2E2</accession>
<dbReference type="KEGG" id="mis:MICPUN_57207"/>
<dbReference type="RefSeq" id="XP_002501067.1">
    <property type="nucleotide sequence ID" value="XM_002501021.1"/>
</dbReference>
<dbReference type="eggNOG" id="KOG2770">
    <property type="taxonomic scope" value="Eukaryota"/>
</dbReference>
<dbReference type="OMA" id="VWATITR"/>
<dbReference type="EMBL" id="CP001324">
    <property type="protein sequence ID" value="ACO62325.1"/>
    <property type="molecule type" value="Genomic_DNA"/>
</dbReference>
<dbReference type="STRING" id="296587.C1E2E2"/>
<dbReference type="InParanoid" id="C1E2E2"/>
<dbReference type="SUPFAM" id="SSF103025">
    <property type="entry name" value="Folate-binding domain"/>
    <property type="match status" value="1"/>
</dbReference>
<reference evidence="1 2" key="1">
    <citation type="journal article" date="2009" name="Science">
        <title>Green evolution and dynamic adaptations revealed by genomes of the marine picoeukaryotes Micromonas.</title>
        <authorList>
            <person name="Worden A.Z."/>
            <person name="Lee J.H."/>
            <person name="Mock T."/>
            <person name="Rouze P."/>
            <person name="Simmons M.P."/>
            <person name="Aerts A.L."/>
            <person name="Allen A.E."/>
            <person name="Cuvelier M.L."/>
            <person name="Derelle E."/>
            <person name="Everett M.V."/>
            <person name="Foulon E."/>
            <person name="Grimwood J."/>
            <person name="Gundlach H."/>
            <person name="Henrissat B."/>
            <person name="Napoli C."/>
            <person name="McDonald S.M."/>
            <person name="Parker M.S."/>
            <person name="Rombauts S."/>
            <person name="Salamov A."/>
            <person name="Von Dassow P."/>
            <person name="Badger J.H."/>
            <person name="Coutinho P.M."/>
            <person name="Demir E."/>
            <person name="Dubchak I."/>
            <person name="Gentemann C."/>
            <person name="Eikrem W."/>
            <person name="Gready J.E."/>
            <person name="John U."/>
            <person name="Lanier W."/>
            <person name="Lindquist E.A."/>
            <person name="Lucas S."/>
            <person name="Mayer K.F."/>
            <person name="Moreau H."/>
            <person name="Not F."/>
            <person name="Otillar R."/>
            <person name="Panaud O."/>
            <person name="Pangilinan J."/>
            <person name="Paulsen I."/>
            <person name="Piegu B."/>
            <person name="Poliakov A."/>
            <person name="Robbens S."/>
            <person name="Schmutz J."/>
            <person name="Toulza E."/>
            <person name="Wyss T."/>
            <person name="Zelensky A."/>
            <person name="Zhou K."/>
            <person name="Armbrust E.V."/>
            <person name="Bhattacharya D."/>
            <person name="Goodenough U.W."/>
            <person name="Van de Peer Y."/>
            <person name="Grigoriev I.V."/>
        </authorList>
    </citation>
    <scope>NUCLEOTIDE SEQUENCE [LARGE SCALE GENOMIC DNA]</scope>
    <source>
        <strain evidence="2">RCC299 / NOUM17</strain>
    </source>
</reference>
<keyword evidence="2" id="KW-1185">Reference proteome</keyword>
<dbReference type="OrthoDB" id="498202at2759"/>
<sequence length="280" mass="28271">MSIARVARVAVTAPHAVRRATAARRPFPVVRRKVAVRSNEIDLEALGLDLDALMPTSILGDLEGLQEEAGAEFDDDGVPLNFGDSAYEADILRTKVGIVDRSGGWRVLRLAGPGAVDALKAAGATGEDIDALMAKGPGRGAPLDLDGGRCAAHVQAGGLLVTAPAAVADALAKAGGDAVKDLAEQCTLLSLVGPDAAELLVRSGAPGVMEQEVGTHATFGFEGCPVVAAFGGDLLAADGTFLAAVNLVADEGIAGLLWNALKGQGAEPVGSQALDAVLAE</sequence>
<evidence type="ECO:0000313" key="1">
    <source>
        <dbReference type="EMBL" id="ACO62325.1"/>
    </source>
</evidence>
<dbReference type="Proteomes" id="UP000002009">
    <property type="component" value="Chromosome 3"/>
</dbReference>
<name>C1E2E2_MICCC</name>
<dbReference type="GeneID" id="8241836"/>
<gene>
    <name evidence="1" type="ORF">MICPUN_57207</name>
</gene>
<evidence type="ECO:0008006" key="3">
    <source>
        <dbReference type="Google" id="ProtNLM"/>
    </source>
</evidence>
<evidence type="ECO:0000313" key="2">
    <source>
        <dbReference type="Proteomes" id="UP000002009"/>
    </source>
</evidence>
<dbReference type="Gene3D" id="3.30.1360.120">
    <property type="entry name" value="Probable tRNA modification gtpase trme, domain 1"/>
    <property type="match status" value="1"/>
</dbReference>
<proteinExistence type="predicted"/>